<protein>
    <recommendedName>
        <fullName evidence="4">DUF4595 domain-containing protein</fullName>
    </recommendedName>
</protein>
<dbReference type="RefSeq" id="WP_124900322.1">
    <property type="nucleotide sequence ID" value="NZ_RQTJ01000039.1"/>
</dbReference>
<gene>
    <name evidence="2" type="ORF">EG242_13145</name>
</gene>
<organism evidence="2 3">
    <name type="scientific">Paenimyroides viscosum</name>
    <dbReference type="NCBI Taxonomy" id="2488729"/>
    <lineage>
        <taxon>Bacteria</taxon>
        <taxon>Pseudomonadati</taxon>
        <taxon>Bacteroidota</taxon>
        <taxon>Flavobacteriia</taxon>
        <taxon>Flavobacteriales</taxon>
        <taxon>Flavobacteriaceae</taxon>
        <taxon>Paenimyroides</taxon>
    </lineage>
</organism>
<dbReference type="EMBL" id="RQTJ01000039">
    <property type="protein sequence ID" value="RRA90844.1"/>
    <property type="molecule type" value="Genomic_DNA"/>
</dbReference>
<accession>A0A3P1API9</accession>
<evidence type="ECO:0000256" key="1">
    <source>
        <dbReference type="SAM" id="MobiDB-lite"/>
    </source>
</evidence>
<feature type="region of interest" description="Disordered" evidence="1">
    <location>
        <begin position="76"/>
        <end position="95"/>
    </location>
</feature>
<reference evidence="2 3" key="1">
    <citation type="submission" date="2018-11" db="EMBL/GenBank/DDBJ databases">
        <title>Flavobacterium sp. nov., YIM 102796 draft genome.</title>
        <authorList>
            <person name="Li G."/>
            <person name="Jiang Y."/>
        </authorList>
    </citation>
    <scope>NUCLEOTIDE SEQUENCE [LARGE SCALE GENOMIC DNA]</scope>
    <source>
        <strain evidence="2 3">YIM 102796</strain>
    </source>
</reference>
<proteinExistence type="predicted"/>
<name>A0A3P1API9_9FLAO</name>
<evidence type="ECO:0000313" key="2">
    <source>
        <dbReference type="EMBL" id="RRA90844.1"/>
    </source>
</evidence>
<comment type="caution">
    <text evidence="2">The sequence shown here is derived from an EMBL/GenBank/DDBJ whole genome shotgun (WGS) entry which is preliminary data.</text>
</comment>
<dbReference type="PROSITE" id="PS51257">
    <property type="entry name" value="PROKAR_LIPOPROTEIN"/>
    <property type="match status" value="1"/>
</dbReference>
<dbReference type="Proteomes" id="UP000268372">
    <property type="component" value="Unassembled WGS sequence"/>
</dbReference>
<evidence type="ECO:0000313" key="3">
    <source>
        <dbReference type="Proteomes" id="UP000268372"/>
    </source>
</evidence>
<dbReference type="OrthoDB" id="1319648at2"/>
<keyword evidence="3" id="KW-1185">Reference proteome</keyword>
<evidence type="ECO:0008006" key="4">
    <source>
        <dbReference type="Google" id="ProtNLM"/>
    </source>
</evidence>
<feature type="compositionally biased region" description="Polar residues" evidence="1">
    <location>
        <begin position="76"/>
        <end position="87"/>
    </location>
</feature>
<dbReference type="AlphaFoldDB" id="A0A3P1API9"/>
<sequence>MKYLSLLFLCFSLTSCFWGRGDDDYNSQSYSKIDSFPKFQNEYIPLDVLKPAANLLKVATITNTFYSSSDYYQRRNANQTNLPPTNQTDKDPSKNNSFKTIGTFYYNSENLLIKTVFDSYDWNLDNFIKTYSGVMEYKYDNQKKIIENILFHGDTNNGTYSKRLYTYNSENKISRIDFHEFEENVEIVSKYNYDLYTYNENTSVVESYNKDSILQYTRTTLFDNYKNIIKDYANSGFHYSKNIYNPIYFAVPKTFNCLFESYHYNLISDKYYKSLNIKLNKDYFPEIIEDGNYHNGTRKIYTYK</sequence>